<name>A0AAN9LAP9_CANGL</name>
<gene>
    <name evidence="5" type="ORF">VNO77_23978</name>
</gene>
<evidence type="ECO:0000256" key="2">
    <source>
        <dbReference type="ARBA" id="ARBA00022679"/>
    </source>
</evidence>
<organism evidence="5 6">
    <name type="scientific">Canavalia gladiata</name>
    <name type="common">Sword bean</name>
    <name type="synonym">Dolichos gladiatus</name>
    <dbReference type="NCBI Taxonomy" id="3824"/>
    <lineage>
        <taxon>Eukaryota</taxon>
        <taxon>Viridiplantae</taxon>
        <taxon>Streptophyta</taxon>
        <taxon>Embryophyta</taxon>
        <taxon>Tracheophyta</taxon>
        <taxon>Spermatophyta</taxon>
        <taxon>Magnoliopsida</taxon>
        <taxon>eudicotyledons</taxon>
        <taxon>Gunneridae</taxon>
        <taxon>Pentapetalae</taxon>
        <taxon>rosids</taxon>
        <taxon>fabids</taxon>
        <taxon>Fabales</taxon>
        <taxon>Fabaceae</taxon>
        <taxon>Papilionoideae</taxon>
        <taxon>50 kb inversion clade</taxon>
        <taxon>NPAAA clade</taxon>
        <taxon>indigoferoid/millettioid clade</taxon>
        <taxon>Phaseoleae</taxon>
        <taxon>Canavalia</taxon>
    </lineage>
</organism>
<evidence type="ECO:0000259" key="4">
    <source>
        <dbReference type="PROSITE" id="PS50280"/>
    </source>
</evidence>
<evidence type="ECO:0000313" key="6">
    <source>
        <dbReference type="Proteomes" id="UP001367508"/>
    </source>
</evidence>
<dbReference type="CDD" id="cd10527">
    <property type="entry name" value="SET_LSMT"/>
    <property type="match status" value="1"/>
</dbReference>
<dbReference type="Gene3D" id="3.90.1410.10">
    <property type="entry name" value="set domain protein methyltransferase, domain 1"/>
    <property type="match status" value="1"/>
</dbReference>
<keyword evidence="3" id="KW-0949">S-adenosyl-L-methionine</keyword>
<dbReference type="InterPro" id="IPR015353">
    <property type="entry name" value="Rubisco_LSMT_subst-bd"/>
</dbReference>
<dbReference type="FunFam" id="3.90.1410.10:FF:000011">
    <property type="entry name" value="Transcription factor, E2F and DP-related"/>
    <property type="match status" value="1"/>
</dbReference>
<evidence type="ECO:0000313" key="5">
    <source>
        <dbReference type="EMBL" id="KAK7329798.1"/>
    </source>
</evidence>
<evidence type="ECO:0000256" key="1">
    <source>
        <dbReference type="ARBA" id="ARBA00022603"/>
    </source>
</evidence>
<dbReference type="GO" id="GO:0016279">
    <property type="term" value="F:protein-lysine N-methyltransferase activity"/>
    <property type="evidence" value="ECO:0007669"/>
    <property type="project" value="TreeGrafter"/>
</dbReference>
<dbReference type="Pfam" id="PF09273">
    <property type="entry name" value="Rubis-subs-bind"/>
    <property type="match status" value="1"/>
</dbReference>
<protein>
    <recommendedName>
        <fullName evidence="4">SET domain-containing protein</fullName>
    </recommendedName>
</protein>
<dbReference type="EMBL" id="JAYMYQ010000005">
    <property type="protein sequence ID" value="KAK7329798.1"/>
    <property type="molecule type" value="Genomic_DNA"/>
</dbReference>
<dbReference type="InterPro" id="IPR036464">
    <property type="entry name" value="Rubisco_LSMT_subst-bd_sf"/>
</dbReference>
<sequence length="625" mass="71378">MCLVNVLGGTIASVLPLDPKHSEDARAKLRTDCILRFPVTGSCSFFAAQSPCYSLCWWLQLRENHEANLALFSEVIFCCAAVMDTDEECSIVLELSETDPFFDKKKKLLQSKGFSPKERIYLRSSSKPGWMSATVEVLLQIARIIQLNELELYFAEDDVSVELYSPRNELEALNSIVLLTDISLSSCTHLQTNILLGLRQTILDLISNFGDKYSVKGVVEKNHRCDQEERLIEWGESNGVMTQLKIAYIEEAGRGAIARKDLKVGDIALEIPVSIIISEELVHETDMYDVLKEMDGMSSETILLLWSMKEKYNFDSKFKIYFDTLPEKFNTGLSFSIEAITMLDGTLVLEEIMQARQHLHAQYDELFPVLCNNFPDIFPPELYTWEKFLWACELWYSNSMKIMYSDGKLRTCLIPIAGFLNHSLCPHIMHYGKVDPATNSLKFCLSRSCRSGEECCLSYGNFSSSHLITFYGFLPQGDNPYDVIPLDIDGSDVDSTEDMPVSNWTTHMIRGTWFSKNHSTFSYGLPSPLLDHLRRSRSPLLQTKTFLQGNLENELEVLENLKYIFDDMMDNMDEIDHDNSWDEKLAMDFKYLQRRIAYSVSTSCHTGMDKLKNELCKCMAEDVEG</sequence>
<dbReference type="PROSITE" id="PS50280">
    <property type="entry name" value="SET"/>
    <property type="match status" value="1"/>
</dbReference>
<evidence type="ECO:0000256" key="3">
    <source>
        <dbReference type="ARBA" id="ARBA00022691"/>
    </source>
</evidence>
<dbReference type="InterPro" id="IPR050600">
    <property type="entry name" value="SETD3_SETD6_MTase"/>
</dbReference>
<dbReference type="Proteomes" id="UP001367508">
    <property type="component" value="Unassembled WGS sequence"/>
</dbReference>
<comment type="caution">
    <text evidence="5">The sequence shown here is derived from an EMBL/GenBank/DDBJ whole genome shotgun (WGS) entry which is preliminary data.</text>
</comment>
<feature type="domain" description="SET" evidence="4">
    <location>
        <begin position="242"/>
        <end position="460"/>
    </location>
</feature>
<dbReference type="FunFam" id="3.90.1420.10:FF:000006">
    <property type="entry name" value="SET domain-containing protein"/>
    <property type="match status" value="1"/>
</dbReference>
<accession>A0AAN9LAP9</accession>
<dbReference type="InterPro" id="IPR046341">
    <property type="entry name" value="SET_dom_sf"/>
</dbReference>
<proteinExistence type="predicted"/>
<dbReference type="Gene3D" id="3.90.1420.10">
    <property type="entry name" value="Rubisco LSMT, substrate-binding domain"/>
    <property type="match status" value="1"/>
</dbReference>
<dbReference type="SUPFAM" id="SSF82199">
    <property type="entry name" value="SET domain"/>
    <property type="match status" value="1"/>
</dbReference>
<keyword evidence="6" id="KW-1185">Reference proteome</keyword>
<keyword evidence="1" id="KW-0489">Methyltransferase</keyword>
<dbReference type="AlphaFoldDB" id="A0AAN9LAP9"/>
<dbReference type="PANTHER" id="PTHR13271">
    <property type="entry name" value="UNCHARACTERIZED PUTATIVE METHYLTRANSFERASE"/>
    <property type="match status" value="1"/>
</dbReference>
<dbReference type="PANTHER" id="PTHR13271:SF103">
    <property type="entry name" value="N-METHYLTRANSFERASE DOMAIN AND SET DOMAIN CONTAINING PROTEIN-RELATED"/>
    <property type="match status" value="1"/>
</dbReference>
<dbReference type="InterPro" id="IPR001214">
    <property type="entry name" value="SET_dom"/>
</dbReference>
<dbReference type="GO" id="GO:0032259">
    <property type="term" value="P:methylation"/>
    <property type="evidence" value="ECO:0007669"/>
    <property type="project" value="UniProtKB-KW"/>
</dbReference>
<reference evidence="5 6" key="1">
    <citation type="submission" date="2024-01" db="EMBL/GenBank/DDBJ databases">
        <title>The genomes of 5 underutilized Papilionoideae crops provide insights into root nodulation and disease resistanc.</title>
        <authorList>
            <person name="Jiang F."/>
        </authorList>
    </citation>
    <scope>NUCLEOTIDE SEQUENCE [LARGE SCALE GENOMIC DNA]</scope>
    <source>
        <strain evidence="5">LVBAO_FW01</strain>
        <tissue evidence="5">Leaves</tissue>
    </source>
</reference>
<keyword evidence="2" id="KW-0808">Transferase</keyword>